<accession>A0ABQ3J6T6</accession>
<protein>
    <submittedName>
        <fullName evidence="2">Lipase</fullName>
    </submittedName>
</protein>
<sequence length="113" mass="13203">MRRELEDELFGQEPTTEKTWKNFGIWQRGLAMLLFGFIGGFARFFITLISIFQFITLLFTSKPNRQLLKLGQSLNTYIYQINQFLTVNTEKHPFPFADWPDGNTSQVPPSEHV</sequence>
<evidence type="ECO:0000313" key="2">
    <source>
        <dbReference type="EMBL" id="GHF00611.1"/>
    </source>
</evidence>
<keyword evidence="1" id="KW-0812">Transmembrane</keyword>
<dbReference type="Proteomes" id="UP000626370">
    <property type="component" value="Unassembled WGS sequence"/>
</dbReference>
<dbReference type="Pfam" id="PF14333">
    <property type="entry name" value="DUF4389"/>
    <property type="match status" value="1"/>
</dbReference>
<dbReference type="RefSeq" id="WP_189379327.1">
    <property type="nucleotide sequence ID" value="NZ_BNAH01000016.1"/>
</dbReference>
<evidence type="ECO:0000313" key="3">
    <source>
        <dbReference type="Proteomes" id="UP000626370"/>
    </source>
</evidence>
<keyword evidence="1" id="KW-0472">Membrane</keyword>
<name>A0ABQ3J6T6_9GAMM</name>
<gene>
    <name evidence="2" type="ORF">GCM10011501_32570</name>
</gene>
<keyword evidence="3" id="KW-1185">Reference proteome</keyword>
<organism evidence="2 3">
    <name type="scientific">Thalassotalea profundi</name>
    <dbReference type="NCBI Taxonomy" id="2036687"/>
    <lineage>
        <taxon>Bacteria</taxon>
        <taxon>Pseudomonadati</taxon>
        <taxon>Pseudomonadota</taxon>
        <taxon>Gammaproteobacteria</taxon>
        <taxon>Alteromonadales</taxon>
        <taxon>Colwelliaceae</taxon>
        <taxon>Thalassotalea</taxon>
    </lineage>
</organism>
<feature type="transmembrane region" description="Helical" evidence="1">
    <location>
        <begin position="30"/>
        <end position="59"/>
    </location>
</feature>
<evidence type="ECO:0000256" key="1">
    <source>
        <dbReference type="SAM" id="Phobius"/>
    </source>
</evidence>
<proteinExistence type="predicted"/>
<comment type="caution">
    <text evidence="2">The sequence shown here is derived from an EMBL/GenBank/DDBJ whole genome shotgun (WGS) entry which is preliminary data.</text>
</comment>
<dbReference type="InterPro" id="IPR025498">
    <property type="entry name" value="DUF4389"/>
</dbReference>
<reference evidence="3" key="1">
    <citation type="journal article" date="2019" name="Int. J. Syst. Evol. Microbiol.">
        <title>The Global Catalogue of Microorganisms (GCM) 10K type strain sequencing project: providing services to taxonomists for standard genome sequencing and annotation.</title>
        <authorList>
            <consortium name="The Broad Institute Genomics Platform"/>
            <consortium name="The Broad Institute Genome Sequencing Center for Infectious Disease"/>
            <person name="Wu L."/>
            <person name="Ma J."/>
        </authorList>
    </citation>
    <scope>NUCLEOTIDE SEQUENCE [LARGE SCALE GENOMIC DNA]</scope>
    <source>
        <strain evidence="3">CGMCC 1.15922</strain>
    </source>
</reference>
<dbReference type="EMBL" id="BNAH01000016">
    <property type="protein sequence ID" value="GHF00611.1"/>
    <property type="molecule type" value="Genomic_DNA"/>
</dbReference>
<keyword evidence="1" id="KW-1133">Transmembrane helix</keyword>